<dbReference type="GO" id="GO:0007166">
    <property type="term" value="P:cell surface receptor signaling pathway"/>
    <property type="evidence" value="ECO:0007669"/>
    <property type="project" value="InterPro"/>
</dbReference>
<dbReference type="InterPro" id="IPR056681">
    <property type="entry name" value="DUF7779"/>
</dbReference>
<dbReference type="Gene3D" id="1.25.40.10">
    <property type="entry name" value="Tetratricopeptide repeat domain"/>
    <property type="match status" value="3"/>
</dbReference>
<reference evidence="2" key="1">
    <citation type="submission" date="2023-03" db="EMBL/GenBank/DDBJ databases">
        <title>Massive genome expansion in bonnet fungi (Mycena s.s.) driven by repeated elements and novel gene families across ecological guilds.</title>
        <authorList>
            <consortium name="Lawrence Berkeley National Laboratory"/>
            <person name="Harder C.B."/>
            <person name="Miyauchi S."/>
            <person name="Viragh M."/>
            <person name="Kuo A."/>
            <person name="Thoen E."/>
            <person name="Andreopoulos B."/>
            <person name="Lu D."/>
            <person name="Skrede I."/>
            <person name="Drula E."/>
            <person name="Henrissat B."/>
            <person name="Morin E."/>
            <person name="Kohler A."/>
            <person name="Barry K."/>
            <person name="LaButti K."/>
            <person name="Morin E."/>
            <person name="Salamov A."/>
            <person name="Lipzen A."/>
            <person name="Mereny Z."/>
            <person name="Hegedus B."/>
            <person name="Baldrian P."/>
            <person name="Stursova M."/>
            <person name="Weitz H."/>
            <person name="Taylor A."/>
            <person name="Grigoriev I.V."/>
            <person name="Nagy L.G."/>
            <person name="Martin F."/>
            <person name="Kauserud H."/>
        </authorList>
    </citation>
    <scope>NUCLEOTIDE SEQUENCE</scope>
    <source>
        <strain evidence="2">CBHHK002</strain>
    </source>
</reference>
<organism evidence="2 3">
    <name type="scientific">Mycena albidolilacea</name>
    <dbReference type="NCBI Taxonomy" id="1033008"/>
    <lineage>
        <taxon>Eukaryota</taxon>
        <taxon>Fungi</taxon>
        <taxon>Dikarya</taxon>
        <taxon>Basidiomycota</taxon>
        <taxon>Agaricomycotina</taxon>
        <taxon>Agaricomycetes</taxon>
        <taxon>Agaricomycetidae</taxon>
        <taxon>Agaricales</taxon>
        <taxon>Marasmiineae</taxon>
        <taxon>Mycenaceae</taxon>
        <taxon>Mycena</taxon>
    </lineage>
</organism>
<keyword evidence="3" id="KW-1185">Reference proteome</keyword>
<accession>A0AAD7A179</accession>
<dbReference type="Proteomes" id="UP001218218">
    <property type="component" value="Unassembled WGS sequence"/>
</dbReference>
<dbReference type="EMBL" id="JARIHO010000019">
    <property type="protein sequence ID" value="KAJ7347383.1"/>
    <property type="molecule type" value="Genomic_DNA"/>
</dbReference>
<evidence type="ECO:0000313" key="3">
    <source>
        <dbReference type="Proteomes" id="UP001218218"/>
    </source>
</evidence>
<dbReference type="InterPro" id="IPR027417">
    <property type="entry name" value="P-loop_NTPase"/>
</dbReference>
<gene>
    <name evidence="2" type="ORF">DFH08DRAFT_936894</name>
</gene>
<dbReference type="Gene3D" id="1.20.930.20">
    <property type="entry name" value="Adaptor protein Cbl, N-terminal domain"/>
    <property type="match status" value="1"/>
</dbReference>
<dbReference type="SUPFAM" id="SSF48452">
    <property type="entry name" value="TPR-like"/>
    <property type="match status" value="4"/>
</dbReference>
<dbReference type="AlphaFoldDB" id="A0AAD7A179"/>
<dbReference type="PANTHER" id="PTHR46082">
    <property type="entry name" value="ATP/GTP-BINDING PROTEIN-RELATED"/>
    <property type="match status" value="1"/>
</dbReference>
<sequence length="1033" mass="116288">MSATPQPAHGATVQSQGTSIWPFKSSSQAKIDWLATSLTTARALSAAAEPIPFPYVKSLFATVLSILETVEKVKKNRDNLKELCGSIMGVMEIVHEELSSNKDTSGVKFKTLCEEFHGVLKNILEEVKQLNTEPRRLRDRFQEVLKLNTTADQISAFQSKIQELRSNFMLRAVINLHMTVDRSRNSHNPDSTQITQGIISCPPPSRIFHGRQSILDKMHQFFTQELGKLRIFVLHGLGGTGKTQIALKFIEESLSRFSDIFFIDTSSVETIEAGLKDIAATRGTGTGVDDALQWLASKTDEWLLLFDNADNPGLDLHKFLPRCSHGNILITSRNQGLVVHAGSHSVVSDMEESEAVELLLKSACQDITTGNQEIAGKIVKVLGYLALAIIQAGAFISKSGMLSSYLDLYKENRSRLLAAKPTQSHDDYKWTVYTTWQISFAQLTTTATTLLQLCSFLHNEGMSEELFSRASRYQSDTSPARDGLKEALEFLSPFIGSTGNWDSFSFIEVMNELTAFSLVHLDPATKLFSIHPLVHDWIRDTLKDSISCGHQITTIMGMSVAAIAGEEMEVTSLKLLPHIDSLCKKITQISPAFLTEYGLIYSWASRYEEAMPIQVSALDHYKNVLGDDHETTLDASTNLAVTYHELGQYQEAERLRKLVLEKQSKILGNGHPKTMRAMTYLAWTYHCFGRLREAAELEVAALERQREILGEDAPDTVQTMADLTVTYIELDQMQEAVELGLATLEKRKKISGEDHPLTLHIMSFLGTAYSRLKNFKEAEKLYLVVLQTRMKVLGETHRHTIHVMNNLALTYFASDKWGEAEKLCCEWLAKQRFSQGNDHPHTMDTMVTLARMYYHMNQFIEAENLFRELLDRQTVLLGHDHPHVLYIMDLLARASYSSQNLTEAENLFRDLLDKQTILWGANDTATLNTMHWLALTCYDASNFTGAEKIYHELLDRETMLWGADDPATLKTMDRLALTYYYLGQFIESEKLYVHLSEKFRASLGVDDPDTLLMAENLATIRLAMTAESSNHSA</sequence>
<proteinExistence type="predicted"/>
<evidence type="ECO:0000313" key="2">
    <source>
        <dbReference type="EMBL" id="KAJ7347383.1"/>
    </source>
</evidence>
<protein>
    <recommendedName>
        <fullName evidence="1">DUF7779 domain-containing protein</fullName>
    </recommendedName>
</protein>
<feature type="domain" description="DUF7779" evidence="1">
    <location>
        <begin position="439"/>
        <end position="544"/>
    </location>
</feature>
<dbReference type="Gene3D" id="3.40.50.300">
    <property type="entry name" value="P-loop containing nucleotide triphosphate hydrolases"/>
    <property type="match status" value="1"/>
</dbReference>
<dbReference type="SUPFAM" id="SSF52540">
    <property type="entry name" value="P-loop containing nucleoside triphosphate hydrolases"/>
    <property type="match status" value="1"/>
</dbReference>
<evidence type="ECO:0000259" key="1">
    <source>
        <dbReference type="Pfam" id="PF25000"/>
    </source>
</evidence>
<comment type="caution">
    <text evidence="2">The sequence shown here is derived from an EMBL/GenBank/DDBJ whole genome shotgun (WGS) entry which is preliminary data.</text>
</comment>
<name>A0AAD7A179_9AGAR</name>
<dbReference type="InterPro" id="IPR036537">
    <property type="entry name" value="Adaptor_Cbl_N_dom_sf"/>
</dbReference>
<dbReference type="Pfam" id="PF25000">
    <property type="entry name" value="DUF7779"/>
    <property type="match status" value="1"/>
</dbReference>
<dbReference type="Pfam" id="PF13424">
    <property type="entry name" value="TPR_12"/>
    <property type="match status" value="3"/>
</dbReference>
<dbReference type="InterPro" id="IPR059179">
    <property type="entry name" value="MLKL-like_MCAfunc"/>
</dbReference>
<dbReference type="InterPro" id="IPR053137">
    <property type="entry name" value="NLR-like"/>
</dbReference>
<dbReference type="Pfam" id="PF13374">
    <property type="entry name" value="TPR_10"/>
    <property type="match status" value="2"/>
</dbReference>
<dbReference type="PANTHER" id="PTHR46082:SF11">
    <property type="entry name" value="AAA+ ATPASE DOMAIN-CONTAINING PROTEIN-RELATED"/>
    <property type="match status" value="1"/>
</dbReference>
<dbReference type="InterPro" id="IPR011990">
    <property type="entry name" value="TPR-like_helical_dom_sf"/>
</dbReference>
<dbReference type="CDD" id="cd21037">
    <property type="entry name" value="MLKL_NTD"/>
    <property type="match status" value="1"/>
</dbReference>